<dbReference type="Proteomes" id="UP000322726">
    <property type="component" value="Chromosome"/>
</dbReference>
<dbReference type="PANTHER" id="PTHR43547">
    <property type="entry name" value="TWO-COMPONENT HISTIDINE KINASE"/>
    <property type="match status" value="1"/>
</dbReference>
<proteinExistence type="predicted"/>
<dbReference type="InterPro" id="IPR005467">
    <property type="entry name" value="His_kinase_dom"/>
</dbReference>
<keyword evidence="5" id="KW-1185">Reference proteome</keyword>
<dbReference type="Gene3D" id="1.10.287.130">
    <property type="match status" value="1"/>
</dbReference>
<dbReference type="PROSITE" id="PS50109">
    <property type="entry name" value="HIS_KIN"/>
    <property type="match status" value="1"/>
</dbReference>
<dbReference type="EC" id="2.7.13.3" evidence="2"/>
<dbReference type="PRINTS" id="PR00344">
    <property type="entry name" value="BCTRLSENSOR"/>
</dbReference>
<dbReference type="SMART" id="SM00387">
    <property type="entry name" value="HATPase_c"/>
    <property type="match status" value="1"/>
</dbReference>
<dbReference type="SUPFAM" id="SSF47384">
    <property type="entry name" value="Homodimeric domain of signal transducing histidine kinase"/>
    <property type="match status" value="1"/>
</dbReference>
<evidence type="ECO:0000313" key="5">
    <source>
        <dbReference type="Proteomes" id="UP000322726"/>
    </source>
</evidence>
<dbReference type="OrthoDB" id="9761634at2"/>
<sequence>MDIDLTVSEKSTFFRFLVLYLGSSFILMLIVAILYFQNEKTLYTDLIKSEMQNITSKVSNEIIYSHMMGSKFEKEKYLESKQYQISFYDFTKRKLYGTLDEKIDFTKKFTFKDDEVILVDNSTVGHLGIEYVVLKDTSLNFKIEKLKISILWMFLLSCIFVSFIGFYLSKLFLKPLKEEREKLNNFIKDTTHELNTPISAIMMSSENEELNSKQIQRIRLSAKRISEIYKDLTYIFLEEKEKTKELKEIDISKIIKEQIDGFEPLYSKKRIEVEIKVENMKYMILEDDFIRLFNNLFSNAIKYNKLNGKIEIILKDKTLIIKDWGIGIKEEKIKDIYNRYYRATSLNGGFGLGLNIVNMICKKYNIKIEVSSQENIGTTFKLLLN</sequence>
<organism evidence="4 5">
    <name type="scientific">Malaciobacter pacificus</name>
    <dbReference type="NCBI Taxonomy" id="1080223"/>
    <lineage>
        <taxon>Bacteria</taxon>
        <taxon>Pseudomonadati</taxon>
        <taxon>Campylobacterota</taxon>
        <taxon>Epsilonproteobacteria</taxon>
        <taxon>Campylobacterales</taxon>
        <taxon>Arcobacteraceae</taxon>
        <taxon>Malaciobacter</taxon>
    </lineage>
</organism>
<dbReference type="EMBL" id="CP035928">
    <property type="protein sequence ID" value="QEP33257.1"/>
    <property type="molecule type" value="Genomic_DNA"/>
</dbReference>
<evidence type="ECO:0000256" key="2">
    <source>
        <dbReference type="ARBA" id="ARBA00012438"/>
    </source>
</evidence>
<dbReference type="InterPro" id="IPR036890">
    <property type="entry name" value="HATPase_C_sf"/>
</dbReference>
<dbReference type="Gene3D" id="3.30.565.10">
    <property type="entry name" value="Histidine kinase-like ATPase, C-terminal domain"/>
    <property type="match status" value="1"/>
</dbReference>
<dbReference type="Pfam" id="PF00512">
    <property type="entry name" value="HisKA"/>
    <property type="match status" value="1"/>
</dbReference>
<dbReference type="InterPro" id="IPR003661">
    <property type="entry name" value="HisK_dim/P_dom"/>
</dbReference>
<comment type="catalytic activity">
    <reaction evidence="1">
        <text>ATP + protein L-histidine = ADP + protein N-phospho-L-histidine.</text>
        <dbReference type="EC" id="2.7.13.3"/>
    </reaction>
</comment>
<evidence type="ECO:0000313" key="4">
    <source>
        <dbReference type="EMBL" id="QEP33257.1"/>
    </source>
</evidence>
<dbReference type="SMART" id="SM00388">
    <property type="entry name" value="HisKA"/>
    <property type="match status" value="1"/>
</dbReference>
<keyword evidence="4" id="KW-0418">Kinase</keyword>
<dbReference type="InterPro" id="IPR004358">
    <property type="entry name" value="Sig_transdc_His_kin-like_C"/>
</dbReference>
<reference evidence="4" key="1">
    <citation type="submission" date="2019-09" db="EMBL/GenBank/DDBJ databases">
        <title>Complete genome sequencing of four Arcobacter species reveals a diverse suite of mobile elements.</title>
        <authorList>
            <person name="Miller W.G."/>
            <person name="Yee E."/>
            <person name="Bono J.L."/>
        </authorList>
    </citation>
    <scope>NUCLEOTIDE SEQUENCE [LARGE SCALE GENOMIC DNA]</scope>
    <source>
        <strain evidence="4">LMG 26638</strain>
    </source>
</reference>
<reference evidence="4" key="2">
    <citation type="submission" date="2019-09" db="EMBL/GenBank/DDBJ databases">
        <title>Taxonomic note: a critical rebuttal of the proposed division of the genus Arcobacter into six genera, emended descriptions of Arcobacter anaerophilus and the genus Arcobacter, and an assessment of genus-level boundaries for Epsilonproteobacteria using in silico genomic comparator tools.</title>
        <authorList>
            <person name="On S.L.W."/>
            <person name="Miller W.G."/>
            <person name="Biggs P."/>
            <person name="Cornelius A."/>
            <person name="Vandamme P."/>
        </authorList>
    </citation>
    <scope>NUCLEOTIDE SEQUENCE [LARGE SCALE GENOMIC DNA]</scope>
    <source>
        <strain evidence="4">LMG 26638</strain>
    </source>
</reference>
<dbReference type="RefSeq" id="WP_130232232.1">
    <property type="nucleotide sequence ID" value="NZ_BMEF01000014.1"/>
</dbReference>
<dbReference type="Pfam" id="PF02518">
    <property type="entry name" value="HATPase_c"/>
    <property type="match status" value="1"/>
</dbReference>
<name>A0A5C2H2S4_9BACT</name>
<dbReference type="AlphaFoldDB" id="A0A5C2H2S4"/>
<evidence type="ECO:0000256" key="1">
    <source>
        <dbReference type="ARBA" id="ARBA00000085"/>
    </source>
</evidence>
<dbReference type="SUPFAM" id="SSF55874">
    <property type="entry name" value="ATPase domain of HSP90 chaperone/DNA topoisomerase II/histidine kinase"/>
    <property type="match status" value="1"/>
</dbReference>
<keyword evidence="3" id="KW-0597">Phosphoprotein</keyword>
<keyword evidence="4" id="KW-0808">Transferase</keyword>
<dbReference type="GO" id="GO:0000155">
    <property type="term" value="F:phosphorelay sensor kinase activity"/>
    <property type="evidence" value="ECO:0007669"/>
    <property type="project" value="InterPro"/>
</dbReference>
<evidence type="ECO:0000256" key="3">
    <source>
        <dbReference type="ARBA" id="ARBA00022553"/>
    </source>
</evidence>
<protein>
    <recommendedName>
        <fullName evidence="2">histidine kinase</fullName>
        <ecNumber evidence="2">2.7.13.3</ecNumber>
    </recommendedName>
</protein>
<gene>
    <name evidence="4" type="ORF">APAC_0086</name>
</gene>
<dbReference type="InterPro" id="IPR003594">
    <property type="entry name" value="HATPase_dom"/>
</dbReference>
<dbReference type="InterPro" id="IPR036097">
    <property type="entry name" value="HisK_dim/P_sf"/>
</dbReference>
<dbReference type="KEGG" id="apai:APAC_0086"/>
<dbReference type="PANTHER" id="PTHR43547:SF2">
    <property type="entry name" value="HYBRID SIGNAL TRANSDUCTION HISTIDINE KINASE C"/>
    <property type="match status" value="1"/>
</dbReference>
<accession>A0A5C2H2S4</accession>
<dbReference type="CDD" id="cd00082">
    <property type="entry name" value="HisKA"/>
    <property type="match status" value="1"/>
</dbReference>